<evidence type="ECO:0000256" key="4">
    <source>
        <dbReference type="RuleBase" id="RU003694"/>
    </source>
</evidence>
<dbReference type="InterPro" id="IPR016039">
    <property type="entry name" value="Thiolase-like"/>
</dbReference>
<feature type="region of interest" description="Disordered" evidence="5">
    <location>
        <begin position="533"/>
        <end position="567"/>
    </location>
</feature>
<dbReference type="Gene3D" id="3.40.47.10">
    <property type="match status" value="1"/>
</dbReference>
<dbReference type="GO" id="GO:0006633">
    <property type="term" value="P:fatty acid biosynthetic process"/>
    <property type="evidence" value="ECO:0007669"/>
    <property type="project" value="InterPro"/>
</dbReference>
<dbReference type="Pfam" id="PF16197">
    <property type="entry name" value="KAsynt_C_assoc"/>
    <property type="match status" value="1"/>
</dbReference>
<keyword evidence="1" id="KW-0596">Phosphopantetheine</keyword>
<evidence type="ECO:0000313" key="7">
    <source>
        <dbReference type="EMBL" id="SDW12456.1"/>
    </source>
</evidence>
<dbReference type="GO" id="GO:0005886">
    <property type="term" value="C:plasma membrane"/>
    <property type="evidence" value="ECO:0007669"/>
    <property type="project" value="TreeGrafter"/>
</dbReference>
<keyword evidence="2" id="KW-0597">Phosphoprotein</keyword>
<gene>
    <name evidence="7" type="ORF">SAMN05216215_1001242</name>
</gene>
<accession>A0A1H2QZ19</accession>
<evidence type="ECO:0000256" key="5">
    <source>
        <dbReference type="SAM" id="MobiDB-lite"/>
    </source>
</evidence>
<comment type="similarity">
    <text evidence="4">Belongs to the thiolase-like superfamily. Beta-ketoacyl-ACP synthases family.</text>
</comment>
<dbReference type="Gene3D" id="3.30.70.3290">
    <property type="match status" value="1"/>
</dbReference>
<keyword evidence="8" id="KW-1185">Reference proteome</keyword>
<dbReference type="GO" id="GO:0071770">
    <property type="term" value="P:DIM/DIP cell wall layer assembly"/>
    <property type="evidence" value="ECO:0007669"/>
    <property type="project" value="TreeGrafter"/>
</dbReference>
<dbReference type="PROSITE" id="PS52004">
    <property type="entry name" value="KS3_2"/>
    <property type="match status" value="1"/>
</dbReference>
<evidence type="ECO:0000259" key="6">
    <source>
        <dbReference type="PROSITE" id="PS52004"/>
    </source>
</evidence>
<dbReference type="InterPro" id="IPR014031">
    <property type="entry name" value="Ketoacyl_synth_C"/>
</dbReference>
<evidence type="ECO:0000256" key="1">
    <source>
        <dbReference type="ARBA" id="ARBA00022450"/>
    </source>
</evidence>
<keyword evidence="3 4" id="KW-0808">Transferase</keyword>
<dbReference type="GO" id="GO:0004315">
    <property type="term" value="F:3-oxoacyl-[acyl-carrier-protein] synthase activity"/>
    <property type="evidence" value="ECO:0007669"/>
    <property type="project" value="InterPro"/>
</dbReference>
<dbReference type="GO" id="GO:0005737">
    <property type="term" value="C:cytoplasm"/>
    <property type="evidence" value="ECO:0007669"/>
    <property type="project" value="TreeGrafter"/>
</dbReference>
<dbReference type="InterPro" id="IPR050091">
    <property type="entry name" value="PKS_NRPS_Biosynth_Enz"/>
</dbReference>
<dbReference type="PANTHER" id="PTHR43775">
    <property type="entry name" value="FATTY ACID SYNTHASE"/>
    <property type="match status" value="1"/>
</dbReference>
<dbReference type="AlphaFoldDB" id="A0A1H2QZ19"/>
<sequence>MTNDPIAIIGMSARAAGVDTLAELWDMLSRGRRRFAPVPEDRWHGLEPGVDLPNPPTASLLERIDTFDARFFGIAPRMAAWMDPQHRMMLELAWHAVENAGLDPDALDGEPIGVFVGTFLSDYRERINAHGLADGAAFPGGMTAFSANRVSYQFGWTGPSMVIDSACSSSLSALGIAVQGLQQGEYPMALVGTASVISNGFYANTAYRGGALSPTGDSVPFGPDRDGYVRGEGGACVLLKRLDDALADGDPVHAVIRAVGTAHNGRGGGLTGTDVESQVRLLSRTAAAAGRSVGELGYLEAHGSGTPSGDAVEVAALARALADSGATEGAGPDGKVWVGSIKASIGHLEAAAGLMGVVKAALVLRHGRIPRIAGLTEADPRLPIEGTNVAIAVGDVPWPAGQAPRLAGINSFGLGGAVSHVLLEEPTTPPHQEEQAPEPHLFPLSGQDEDCLAEFAGGLLAELDASTAPGLPSLAWTLQTGRHDHRARAVIAAAAPGELRSALSEVAAGKPAGIPESGLAQAWLRGEAVDWASRWGGDRPPRSHLPGSPLRRRSHWYDRTPPAPVTW</sequence>
<dbReference type="Pfam" id="PF02801">
    <property type="entry name" value="Ketoacyl-synt_C"/>
    <property type="match status" value="1"/>
</dbReference>
<dbReference type="STRING" id="418495.SAMN05216215_1001242"/>
<evidence type="ECO:0000256" key="3">
    <source>
        <dbReference type="ARBA" id="ARBA00022679"/>
    </source>
</evidence>
<evidence type="ECO:0000256" key="2">
    <source>
        <dbReference type="ARBA" id="ARBA00022553"/>
    </source>
</evidence>
<dbReference type="PANTHER" id="PTHR43775:SF37">
    <property type="entry name" value="SI:DKEY-61P9.11"/>
    <property type="match status" value="1"/>
</dbReference>
<dbReference type="SMART" id="SM00825">
    <property type="entry name" value="PKS_KS"/>
    <property type="match status" value="1"/>
</dbReference>
<dbReference type="InterPro" id="IPR018201">
    <property type="entry name" value="Ketoacyl_synth_AS"/>
</dbReference>
<feature type="domain" description="Ketosynthase family 3 (KS3)" evidence="6">
    <location>
        <begin position="3"/>
        <end position="425"/>
    </location>
</feature>
<dbReference type="InterPro" id="IPR014030">
    <property type="entry name" value="Ketoacyl_synth_N"/>
</dbReference>
<dbReference type="OrthoDB" id="3651481at2"/>
<evidence type="ECO:0000313" key="8">
    <source>
        <dbReference type="Proteomes" id="UP000199529"/>
    </source>
</evidence>
<dbReference type="InterPro" id="IPR032821">
    <property type="entry name" value="PKS_assoc"/>
</dbReference>
<dbReference type="Pfam" id="PF00109">
    <property type="entry name" value="ketoacyl-synt"/>
    <property type="match status" value="1"/>
</dbReference>
<name>A0A1H2QZ19_9PSEU</name>
<dbReference type="SUPFAM" id="SSF53901">
    <property type="entry name" value="Thiolase-like"/>
    <property type="match status" value="1"/>
</dbReference>
<reference evidence="8" key="1">
    <citation type="submission" date="2016-10" db="EMBL/GenBank/DDBJ databases">
        <authorList>
            <person name="Varghese N."/>
            <person name="Submissions S."/>
        </authorList>
    </citation>
    <scope>NUCLEOTIDE SEQUENCE [LARGE SCALE GENOMIC DNA]</scope>
    <source>
        <strain evidence="8">CGMCC 4.3530</strain>
    </source>
</reference>
<dbReference type="Proteomes" id="UP000199529">
    <property type="component" value="Unassembled WGS sequence"/>
</dbReference>
<organism evidence="7 8">
    <name type="scientific">Saccharopolyspora shandongensis</name>
    <dbReference type="NCBI Taxonomy" id="418495"/>
    <lineage>
        <taxon>Bacteria</taxon>
        <taxon>Bacillati</taxon>
        <taxon>Actinomycetota</taxon>
        <taxon>Actinomycetes</taxon>
        <taxon>Pseudonocardiales</taxon>
        <taxon>Pseudonocardiaceae</taxon>
        <taxon>Saccharopolyspora</taxon>
    </lineage>
</organism>
<dbReference type="PROSITE" id="PS00606">
    <property type="entry name" value="KS3_1"/>
    <property type="match status" value="1"/>
</dbReference>
<dbReference type="GO" id="GO:0004312">
    <property type="term" value="F:fatty acid synthase activity"/>
    <property type="evidence" value="ECO:0007669"/>
    <property type="project" value="TreeGrafter"/>
</dbReference>
<dbReference type="InterPro" id="IPR020841">
    <property type="entry name" value="PKS_Beta-ketoAc_synthase_dom"/>
</dbReference>
<dbReference type="RefSeq" id="WP_143060831.1">
    <property type="nucleotide sequence ID" value="NZ_FNOK01000001.1"/>
</dbReference>
<protein>
    <submittedName>
        <fullName evidence="7">Ketoacyl-synthetase C-terminal extension</fullName>
    </submittedName>
</protein>
<proteinExistence type="inferred from homology"/>
<dbReference type="EMBL" id="FNOK01000001">
    <property type="protein sequence ID" value="SDW12456.1"/>
    <property type="molecule type" value="Genomic_DNA"/>
</dbReference>
<dbReference type="CDD" id="cd00833">
    <property type="entry name" value="PKS"/>
    <property type="match status" value="1"/>
</dbReference>